<reference evidence="2 3" key="1">
    <citation type="submission" date="2016-11" db="EMBL/GenBank/DDBJ databases">
        <authorList>
            <person name="Jaros S."/>
            <person name="Januszkiewicz K."/>
            <person name="Wedrychowicz H."/>
        </authorList>
    </citation>
    <scope>NUCLEOTIDE SEQUENCE [LARGE SCALE GENOMIC DNA]</scope>
    <source>
        <strain evidence="2 3">DSM 44523</strain>
    </source>
</reference>
<accession>A0A1M4U9B6</accession>
<dbReference type="Pfam" id="PF01261">
    <property type="entry name" value="AP_endonuc_2"/>
    <property type="match status" value="1"/>
</dbReference>
<dbReference type="OrthoDB" id="104997at2"/>
<keyword evidence="3" id="KW-1185">Reference proteome</keyword>
<dbReference type="PANTHER" id="PTHR12110:SF41">
    <property type="entry name" value="INOSOSE DEHYDRATASE"/>
    <property type="match status" value="1"/>
</dbReference>
<dbReference type="RefSeq" id="WP_073479529.1">
    <property type="nucleotide sequence ID" value="NZ_FQVN01000001.1"/>
</dbReference>
<dbReference type="EMBL" id="FQVN01000001">
    <property type="protein sequence ID" value="SHE53274.1"/>
    <property type="molecule type" value="Genomic_DNA"/>
</dbReference>
<protein>
    <submittedName>
        <fullName evidence="2">2-keto-myo-inositol dehydratase</fullName>
    </submittedName>
</protein>
<dbReference type="InterPro" id="IPR013022">
    <property type="entry name" value="Xyl_isomerase-like_TIM-brl"/>
</dbReference>
<evidence type="ECO:0000313" key="3">
    <source>
        <dbReference type="Proteomes" id="UP000184501"/>
    </source>
</evidence>
<dbReference type="STRING" id="2017.SAMN05444320_101344"/>
<dbReference type="SUPFAM" id="SSF51658">
    <property type="entry name" value="Xylose isomerase-like"/>
    <property type="match status" value="1"/>
</dbReference>
<dbReference type="Gene3D" id="3.20.20.150">
    <property type="entry name" value="Divalent-metal-dependent TIM barrel enzymes"/>
    <property type="match status" value="1"/>
</dbReference>
<dbReference type="PANTHER" id="PTHR12110">
    <property type="entry name" value="HYDROXYPYRUVATE ISOMERASE"/>
    <property type="match status" value="1"/>
</dbReference>
<gene>
    <name evidence="2" type="ORF">SAMN05444320_101344</name>
</gene>
<name>A0A1M4U9B6_STRHI</name>
<dbReference type="InterPro" id="IPR036237">
    <property type="entry name" value="Xyl_isomerase-like_sf"/>
</dbReference>
<organism evidence="2 3">
    <name type="scientific">Streptoalloteichus hindustanus</name>
    <dbReference type="NCBI Taxonomy" id="2017"/>
    <lineage>
        <taxon>Bacteria</taxon>
        <taxon>Bacillati</taxon>
        <taxon>Actinomycetota</taxon>
        <taxon>Actinomycetes</taxon>
        <taxon>Pseudonocardiales</taxon>
        <taxon>Pseudonocardiaceae</taxon>
        <taxon>Streptoalloteichus</taxon>
    </lineage>
</organism>
<proteinExistence type="predicted"/>
<evidence type="ECO:0000313" key="2">
    <source>
        <dbReference type="EMBL" id="SHE53274.1"/>
    </source>
</evidence>
<sequence length="297" mass="31043">MATTPRVAGAPISWGVCEVPGWGHVLDPETVLAEMAGLGLTATELGPPDYLPSDPERLRAVLSRHGLGLVGGFLPVVLHEADRVEESLAEADRVARVLAAGGAEVLVLAASTGLDGYDERPRLTDGQWRTLVATAAAVREAAARHGLTTALHPHVGTHVETGAETERFLSDSDLSICLDTGHLLIGGGDPAAVASRWAHRVGHVHLKDVRAAVAERVRAGELTYTEAVGQGIYTPLGDGDVDVAAIVASLTAADYQGWYVLEQDTALSGDGAEEAARPRRDTARSLACLRELLAGLG</sequence>
<dbReference type="InterPro" id="IPR050312">
    <property type="entry name" value="IolE/XylAMocC-like"/>
</dbReference>
<dbReference type="Proteomes" id="UP000184501">
    <property type="component" value="Unassembled WGS sequence"/>
</dbReference>
<dbReference type="AlphaFoldDB" id="A0A1M4U9B6"/>
<feature type="domain" description="Xylose isomerase-like TIM barrel" evidence="1">
    <location>
        <begin position="33"/>
        <end position="290"/>
    </location>
</feature>
<evidence type="ECO:0000259" key="1">
    <source>
        <dbReference type="Pfam" id="PF01261"/>
    </source>
</evidence>